<evidence type="ECO:0000313" key="2">
    <source>
        <dbReference type="Proteomes" id="UP001649381"/>
    </source>
</evidence>
<name>A0ABS9GZY1_9BACL</name>
<dbReference type="RefSeq" id="WP_236332637.1">
    <property type="nucleotide sequence ID" value="NZ_JAKIJS010000001.1"/>
</dbReference>
<dbReference type="Gene3D" id="3.30.530.20">
    <property type="match status" value="1"/>
</dbReference>
<dbReference type="InterPro" id="IPR019587">
    <property type="entry name" value="Polyketide_cyclase/dehydratase"/>
</dbReference>
<sequence length="143" mass="16236">MNEIFTDRVKIDAKVDEVWGYFIQLEQNAPVWMNGIHKMEKETKGITEEGTVYSFDARGKKQTTTITKLDPMKLVTLTSIQGGFQADYTYAFSNGDDFTEMTLVAKCKANGLMKILSPMIKMAIKKSDQDQLKQFKGAFESKK</sequence>
<evidence type="ECO:0000313" key="1">
    <source>
        <dbReference type="EMBL" id="MCF6137226.1"/>
    </source>
</evidence>
<keyword evidence="2" id="KW-1185">Reference proteome</keyword>
<proteinExistence type="predicted"/>
<protein>
    <submittedName>
        <fullName evidence="1">SRPBCC family protein</fullName>
    </submittedName>
</protein>
<reference evidence="1 2" key="1">
    <citation type="submission" date="2022-01" db="EMBL/GenBank/DDBJ databases">
        <title>Alkalihalobacillus sp. EGI L200015, a novel bacterium isolated from a salt lake sediment.</title>
        <authorList>
            <person name="Gao L."/>
            <person name="Fang B.-Z."/>
            <person name="Li W.-J."/>
        </authorList>
    </citation>
    <scope>NUCLEOTIDE SEQUENCE [LARGE SCALE GENOMIC DNA]</scope>
    <source>
        <strain evidence="1 2">KCTC 12718</strain>
    </source>
</reference>
<comment type="caution">
    <text evidence="1">The sequence shown here is derived from an EMBL/GenBank/DDBJ whole genome shotgun (WGS) entry which is preliminary data.</text>
</comment>
<accession>A0ABS9GZY1</accession>
<dbReference type="InterPro" id="IPR023393">
    <property type="entry name" value="START-like_dom_sf"/>
</dbReference>
<dbReference type="EMBL" id="JAKIJS010000001">
    <property type="protein sequence ID" value="MCF6137226.1"/>
    <property type="molecule type" value="Genomic_DNA"/>
</dbReference>
<dbReference type="Proteomes" id="UP001649381">
    <property type="component" value="Unassembled WGS sequence"/>
</dbReference>
<gene>
    <name evidence="1" type="ORF">L2716_05730</name>
</gene>
<organism evidence="1 2">
    <name type="scientific">Pseudalkalibacillus berkeleyi</name>
    <dbReference type="NCBI Taxonomy" id="1069813"/>
    <lineage>
        <taxon>Bacteria</taxon>
        <taxon>Bacillati</taxon>
        <taxon>Bacillota</taxon>
        <taxon>Bacilli</taxon>
        <taxon>Bacillales</taxon>
        <taxon>Fictibacillaceae</taxon>
        <taxon>Pseudalkalibacillus</taxon>
    </lineage>
</organism>
<dbReference type="SUPFAM" id="SSF55961">
    <property type="entry name" value="Bet v1-like"/>
    <property type="match status" value="1"/>
</dbReference>
<dbReference type="Pfam" id="PF10604">
    <property type="entry name" value="Polyketide_cyc2"/>
    <property type="match status" value="1"/>
</dbReference>